<dbReference type="Proteomes" id="UP000286848">
    <property type="component" value="Unassembled WGS sequence"/>
</dbReference>
<accession>A0A401IQJ1</accession>
<keyword evidence="1" id="KW-0547">Nucleotide-binding</keyword>
<protein>
    <submittedName>
        <fullName evidence="4">ABC transporter ATP-binding protein</fullName>
    </submittedName>
</protein>
<evidence type="ECO:0000256" key="1">
    <source>
        <dbReference type="ARBA" id="ARBA00022741"/>
    </source>
</evidence>
<dbReference type="RefSeq" id="WP_124974601.1">
    <property type="nucleotide sequence ID" value="NZ_BFFP01000002.1"/>
</dbReference>
<dbReference type="InterPro" id="IPR003439">
    <property type="entry name" value="ABC_transporter-like_ATP-bd"/>
</dbReference>
<feature type="domain" description="ABC transporter" evidence="3">
    <location>
        <begin position="5"/>
        <end position="228"/>
    </location>
</feature>
<evidence type="ECO:0000256" key="2">
    <source>
        <dbReference type="ARBA" id="ARBA00022840"/>
    </source>
</evidence>
<dbReference type="GO" id="GO:0005524">
    <property type="term" value="F:ATP binding"/>
    <property type="evidence" value="ECO:0007669"/>
    <property type="project" value="UniProtKB-KW"/>
</dbReference>
<keyword evidence="5" id="KW-1185">Reference proteome</keyword>
<dbReference type="Gene3D" id="3.40.50.300">
    <property type="entry name" value="P-loop containing nucleotide triphosphate hydrolases"/>
    <property type="match status" value="1"/>
</dbReference>
<dbReference type="InterPro" id="IPR003593">
    <property type="entry name" value="AAA+_ATPase"/>
</dbReference>
<name>A0A401IQJ1_9LACO</name>
<reference evidence="4 5" key="1">
    <citation type="journal article" date="2019" name="Int. J. Syst. Evol. Microbiol.">
        <title>Lactobacillus salitolerans sp. nov., a novel lactic acid bacterium isolated from spent mushroom substrates.</title>
        <authorList>
            <person name="Tohno M."/>
            <person name="Tanizawa Y."/>
            <person name="Kojima Y."/>
            <person name="Sakamoto M."/>
            <person name="Nakamura Y."/>
            <person name="Ohkuma M."/>
            <person name="Kobayashi H."/>
        </authorList>
    </citation>
    <scope>NUCLEOTIDE SEQUENCE [LARGE SCALE GENOMIC DNA]</scope>
    <source>
        <strain evidence="4 5">YK43</strain>
    </source>
</reference>
<dbReference type="EMBL" id="BFFP01000002">
    <property type="protein sequence ID" value="GBG93783.1"/>
    <property type="molecule type" value="Genomic_DNA"/>
</dbReference>
<dbReference type="Pfam" id="PF00005">
    <property type="entry name" value="ABC_tran"/>
    <property type="match status" value="1"/>
</dbReference>
<keyword evidence="2 4" id="KW-0067">ATP-binding</keyword>
<dbReference type="GO" id="GO:0016887">
    <property type="term" value="F:ATP hydrolysis activity"/>
    <property type="evidence" value="ECO:0007669"/>
    <property type="project" value="InterPro"/>
</dbReference>
<dbReference type="OrthoDB" id="9804819at2"/>
<dbReference type="PANTHER" id="PTHR43158:SF1">
    <property type="entry name" value="ABC TRANSPORTER, ATP-BINDING PROTEIN"/>
    <property type="match status" value="1"/>
</dbReference>
<dbReference type="SUPFAM" id="SSF52540">
    <property type="entry name" value="P-loop containing nucleoside triphosphate hydrolases"/>
    <property type="match status" value="1"/>
</dbReference>
<evidence type="ECO:0000313" key="4">
    <source>
        <dbReference type="EMBL" id="GBG93783.1"/>
    </source>
</evidence>
<gene>
    <name evidence="4" type="ORF">LFYK43_02420</name>
</gene>
<evidence type="ECO:0000259" key="3">
    <source>
        <dbReference type="PROSITE" id="PS50893"/>
    </source>
</evidence>
<evidence type="ECO:0000313" key="5">
    <source>
        <dbReference type="Proteomes" id="UP000286848"/>
    </source>
</evidence>
<proteinExistence type="predicted"/>
<dbReference type="PANTHER" id="PTHR43158">
    <property type="entry name" value="SKFA PEPTIDE EXPORT ATP-BINDING PROTEIN SKFE"/>
    <property type="match status" value="1"/>
</dbReference>
<dbReference type="PROSITE" id="PS50893">
    <property type="entry name" value="ABC_TRANSPORTER_2"/>
    <property type="match status" value="1"/>
</dbReference>
<sequence>MENALSLKGVSYKRNRRVILANINLDVAQGTTLGLLGENGAGKTTLMRSIAGVAKGAKGTITVKGQTGTIERKGLVSYTDNLDGFSRGAKVADIIEFYASVYPDFDQDKYRELSDFLDFGDTTKKIGELSKGMKEKFVISLTLARKAAVYLLDEPFEGIDSMTRKKIINSLIQWKAAESVLVISDHYVTEIAGLLDEVAIIKDEKLIAHEKAEKIRENGNSIEDYYEGLYEKGAADNDKL</sequence>
<comment type="caution">
    <text evidence="4">The sequence shown here is derived from an EMBL/GenBank/DDBJ whole genome shotgun (WGS) entry which is preliminary data.</text>
</comment>
<organism evidence="4 5">
    <name type="scientific">Ligilactobacillus salitolerans</name>
    <dbReference type="NCBI Taxonomy" id="1808352"/>
    <lineage>
        <taxon>Bacteria</taxon>
        <taxon>Bacillati</taxon>
        <taxon>Bacillota</taxon>
        <taxon>Bacilli</taxon>
        <taxon>Lactobacillales</taxon>
        <taxon>Lactobacillaceae</taxon>
        <taxon>Ligilactobacillus</taxon>
    </lineage>
</organism>
<dbReference type="AlphaFoldDB" id="A0A401IQJ1"/>
<dbReference type="InterPro" id="IPR027417">
    <property type="entry name" value="P-loop_NTPase"/>
</dbReference>
<dbReference type="SMART" id="SM00382">
    <property type="entry name" value="AAA"/>
    <property type="match status" value="1"/>
</dbReference>